<evidence type="ECO:0000313" key="2">
    <source>
        <dbReference type="EMBL" id="GEO09490.1"/>
    </source>
</evidence>
<dbReference type="InterPro" id="IPR009061">
    <property type="entry name" value="DNA-bd_dom_put_sf"/>
</dbReference>
<comment type="caution">
    <text evidence="2">The sequence shown here is derived from an EMBL/GenBank/DDBJ whole genome shotgun (WGS) entry which is preliminary data.</text>
</comment>
<dbReference type="OrthoDB" id="679273at2"/>
<dbReference type="InterPro" id="IPR041657">
    <property type="entry name" value="HTH_17"/>
</dbReference>
<feature type="domain" description="Helix-turn-helix" evidence="1">
    <location>
        <begin position="44"/>
        <end position="88"/>
    </location>
</feature>
<evidence type="ECO:0000313" key="3">
    <source>
        <dbReference type="Proteomes" id="UP000321513"/>
    </source>
</evidence>
<dbReference type="RefSeq" id="WP_147203608.1">
    <property type="nucleotide sequence ID" value="NZ_BJYT01000006.1"/>
</dbReference>
<proteinExistence type="predicted"/>
<protein>
    <recommendedName>
        <fullName evidence="1">Helix-turn-helix domain-containing protein</fullName>
    </recommendedName>
</protein>
<accession>A0A512BC03</accession>
<name>A0A512BC03_9BACT</name>
<evidence type="ECO:0000259" key="1">
    <source>
        <dbReference type="Pfam" id="PF12728"/>
    </source>
</evidence>
<dbReference type="EMBL" id="BJYT01000006">
    <property type="protein sequence ID" value="GEO09490.1"/>
    <property type="molecule type" value="Genomic_DNA"/>
</dbReference>
<dbReference type="SUPFAM" id="SSF46955">
    <property type="entry name" value="Putative DNA-binding domain"/>
    <property type="match status" value="1"/>
</dbReference>
<organism evidence="2 3">
    <name type="scientific">Segetibacter aerophilus</name>
    <dbReference type="NCBI Taxonomy" id="670293"/>
    <lineage>
        <taxon>Bacteria</taxon>
        <taxon>Pseudomonadati</taxon>
        <taxon>Bacteroidota</taxon>
        <taxon>Chitinophagia</taxon>
        <taxon>Chitinophagales</taxon>
        <taxon>Chitinophagaceae</taxon>
        <taxon>Segetibacter</taxon>
    </lineage>
</organism>
<dbReference type="AlphaFoldDB" id="A0A512BC03"/>
<gene>
    <name evidence="2" type="ORF">SAE01_19860</name>
</gene>
<sequence>MQDYILSPFTRDELKLDFSEVVKKEFQNLLSALQDAKPANAPRFLTRKQAAAKLSISLPTLNEWTKTGKVIGYRVASRVRYKEDELESSLSKIKTRRN</sequence>
<dbReference type="Pfam" id="PF12728">
    <property type="entry name" value="HTH_17"/>
    <property type="match status" value="1"/>
</dbReference>
<reference evidence="2 3" key="1">
    <citation type="submission" date="2019-07" db="EMBL/GenBank/DDBJ databases">
        <title>Whole genome shotgun sequence of Segetibacter aerophilus NBRC 106135.</title>
        <authorList>
            <person name="Hosoyama A."/>
            <person name="Uohara A."/>
            <person name="Ohji S."/>
            <person name="Ichikawa N."/>
        </authorList>
    </citation>
    <scope>NUCLEOTIDE SEQUENCE [LARGE SCALE GENOMIC DNA]</scope>
    <source>
        <strain evidence="2 3">NBRC 106135</strain>
    </source>
</reference>
<dbReference type="Proteomes" id="UP000321513">
    <property type="component" value="Unassembled WGS sequence"/>
</dbReference>
<keyword evidence="3" id="KW-1185">Reference proteome</keyword>